<dbReference type="InterPro" id="IPR005175">
    <property type="entry name" value="PPC_dom"/>
</dbReference>
<evidence type="ECO:0000313" key="4">
    <source>
        <dbReference type="Proteomes" id="UP000716004"/>
    </source>
</evidence>
<comment type="caution">
    <text evidence="2">The sequence shown here is derived from an EMBL/GenBank/DDBJ whole genome shotgun (WGS) entry which is preliminary data.</text>
</comment>
<dbReference type="Gene3D" id="3.30.1330.80">
    <property type="entry name" value="Hypothetical protein, similar to alpha- acetolactate decarboxylase, domain 2"/>
    <property type="match status" value="1"/>
</dbReference>
<dbReference type="EMBL" id="JAHEAC010000063">
    <property type="protein sequence ID" value="MBX8644455.1"/>
    <property type="molecule type" value="Genomic_DNA"/>
</dbReference>
<evidence type="ECO:0000313" key="3">
    <source>
        <dbReference type="EMBL" id="MBX8644455.1"/>
    </source>
</evidence>
<organism evidence="2 4">
    <name type="scientific">Candidatus Sysuiplasma superficiale</name>
    <dbReference type="NCBI Taxonomy" id="2823368"/>
    <lineage>
        <taxon>Archaea</taxon>
        <taxon>Methanobacteriati</taxon>
        <taxon>Thermoplasmatota</taxon>
        <taxon>Thermoplasmata</taxon>
        <taxon>Candidatus Sysuiplasmatales</taxon>
        <taxon>Candidatus Sysuiplasmataceae</taxon>
        <taxon>Candidatus Sysuiplasma</taxon>
    </lineage>
</organism>
<dbReference type="Proteomes" id="UP000750197">
    <property type="component" value="Unassembled WGS sequence"/>
</dbReference>
<accession>A0A8J7YJD6</accession>
<dbReference type="PANTHER" id="PTHR34988">
    <property type="entry name" value="PROTEIN, PUTATIVE-RELATED"/>
    <property type="match status" value="1"/>
</dbReference>
<dbReference type="SUPFAM" id="SSF117856">
    <property type="entry name" value="AF0104/ALDC/Ptd012-like"/>
    <property type="match status" value="1"/>
</dbReference>
<protein>
    <submittedName>
        <fullName evidence="2">DNA-binding protein</fullName>
    </submittedName>
    <submittedName>
        <fullName evidence="3">DUF296 domain-containing protein</fullName>
    </submittedName>
</protein>
<feature type="domain" description="PPC" evidence="1">
    <location>
        <begin position="4"/>
        <end position="140"/>
    </location>
</feature>
<keyword evidence="2" id="KW-0238">DNA-binding</keyword>
<name>A0A8J7YJD6_9ARCH</name>
<gene>
    <name evidence="2" type="ORF">J9259_04535</name>
    <name evidence="3" type="ORF">KIY12_07025</name>
</gene>
<proteinExistence type="predicted"/>
<dbReference type="AlphaFoldDB" id="A0A8J7YJD6"/>
<dbReference type="PROSITE" id="PS51742">
    <property type="entry name" value="PPC"/>
    <property type="match status" value="1"/>
</dbReference>
<evidence type="ECO:0000313" key="2">
    <source>
        <dbReference type="EMBL" id="MBX8631772.1"/>
    </source>
</evidence>
<dbReference type="EMBL" id="JAGVSJ010000008">
    <property type="protein sequence ID" value="MBX8631772.1"/>
    <property type="molecule type" value="Genomic_DNA"/>
</dbReference>
<dbReference type="PANTHER" id="PTHR34988:SF1">
    <property type="entry name" value="DNA-BINDING PROTEIN"/>
    <property type="match status" value="1"/>
</dbReference>
<evidence type="ECO:0000259" key="1">
    <source>
        <dbReference type="PROSITE" id="PS51742"/>
    </source>
</evidence>
<sequence>MIFAREGNVLALALYDGESVFEGILRACGEAHVEAAMVVSGIGMLRDAEIGFWDGSKYLIEKYREAAELVSLHGSVAVDEGKLSAHLHVSLSGRDHSCFGGHLVNACVNNVNEIAMIDFGRSKFSRRPDQKSGLRLLNIG</sequence>
<dbReference type="GO" id="GO:0003677">
    <property type="term" value="F:DNA binding"/>
    <property type="evidence" value="ECO:0007669"/>
    <property type="project" value="UniProtKB-KW"/>
</dbReference>
<dbReference type="Proteomes" id="UP000716004">
    <property type="component" value="Unassembled WGS sequence"/>
</dbReference>
<reference evidence="2" key="1">
    <citation type="submission" date="2021-04" db="EMBL/GenBank/DDBJ databases">
        <title>Genomic insights into ecological role and evolution of a novel Thermoplasmata order Candidatus Sysuiplasmatales.</title>
        <authorList>
            <person name="Yuan Y."/>
        </authorList>
    </citation>
    <scope>NUCLEOTIDE SEQUENCE</scope>
    <source>
        <strain evidence="3">TUT19-bin139</strain>
        <strain evidence="2">YP2-bin.285</strain>
    </source>
</reference>
<dbReference type="Pfam" id="PF03479">
    <property type="entry name" value="PCC"/>
    <property type="match status" value="1"/>
</dbReference>
<dbReference type="CDD" id="cd11378">
    <property type="entry name" value="DUF296"/>
    <property type="match status" value="1"/>
</dbReference>